<dbReference type="SUPFAM" id="SSF52540">
    <property type="entry name" value="P-loop containing nucleoside triphosphate hydrolases"/>
    <property type="match status" value="1"/>
</dbReference>
<reference evidence="1 2" key="1">
    <citation type="submission" date="2024-01" db="EMBL/GenBank/DDBJ databases">
        <title>A draft genome for a cacao thread blight-causing isolate of Paramarasmius palmivorus.</title>
        <authorList>
            <person name="Baruah I.K."/>
            <person name="Bukari Y."/>
            <person name="Amoako-Attah I."/>
            <person name="Meinhardt L.W."/>
            <person name="Bailey B.A."/>
            <person name="Cohen S.P."/>
        </authorList>
    </citation>
    <scope>NUCLEOTIDE SEQUENCE [LARGE SCALE GENOMIC DNA]</scope>
    <source>
        <strain evidence="1 2">GH-12</strain>
    </source>
</reference>
<comment type="caution">
    <text evidence="1">The sequence shown here is derived from an EMBL/GenBank/DDBJ whole genome shotgun (WGS) entry which is preliminary data.</text>
</comment>
<dbReference type="EMBL" id="JAYKXP010000201">
    <property type="protein sequence ID" value="KAK7019738.1"/>
    <property type="molecule type" value="Genomic_DNA"/>
</dbReference>
<name>A0AAW0B355_9AGAR</name>
<sequence>MVGPEFQTQARTDGKALSLSEDKMSMTFQENRIPIIMDHPHLLMPTSILNTDARYPRVLRAVPTMKDTFLGLPKNQVSPAVPEENINPTFLPDRFFFSFTPIITIRHPALVLPSYMRAAQMKAETGCFEDQILSDLEIMASLRWERMVFEAFRARNDGLAPIVVDGTKVVQEPQAQMERLCELLGIDGSQIQYTWEAGREASTVGSDLGLIGEPFLRNLTQSTGVVSEKRYEEPPDLAEEMQKWSEEWNAEIASAMEQMIHNRLADYEYLSQFSI</sequence>
<proteinExistence type="predicted"/>
<dbReference type="AlphaFoldDB" id="A0AAW0B355"/>
<keyword evidence="2" id="KW-1185">Reference proteome</keyword>
<evidence type="ECO:0000313" key="2">
    <source>
        <dbReference type="Proteomes" id="UP001383192"/>
    </source>
</evidence>
<dbReference type="InterPro" id="IPR027417">
    <property type="entry name" value="P-loop_NTPase"/>
</dbReference>
<dbReference type="PANTHER" id="PTHR48419">
    <property type="entry name" value="SULFOTRANSFERASE DOMAIN-CONTAINING PROTEIN"/>
    <property type="match status" value="1"/>
</dbReference>
<evidence type="ECO:0000313" key="1">
    <source>
        <dbReference type="EMBL" id="KAK7019738.1"/>
    </source>
</evidence>
<organism evidence="1 2">
    <name type="scientific">Paramarasmius palmivorus</name>
    <dbReference type="NCBI Taxonomy" id="297713"/>
    <lineage>
        <taxon>Eukaryota</taxon>
        <taxon>Fungi</taxon>
        <taxon>Dikarya</taxon>
        <taxon>Basidiomycota</taxon>
        <taxon>Agaricomycotina</taxon>
        <taxon>Agaricomycetes</taxon>
        <taxon>Agaricomycetidae</taxon>
        <taxon>Agaricales</taxon>
        <taxon>Marasmiineae</taxon>
        <taxon>Marasmiaceae</taxon>
        <taxon>Paramarasmius</taxon>
    </lineage>
</organism>
<dbReference type="PANTHER" id="PTHR48419:SF1">
    <property type="entry name" value="SULFOTRANSFERASE DOMAIN-CONTAINING PROTEIN"/>
    <property type="match status" value="1"/>
</dbReference>
<dbReference type="InterPro" id="IPR053226">
    <property type="entry name" value="Pyrrolopyrazine_biosynth_F"/>
</dbReference>
<protein>
    <submittedName>
        <fullName evidence="1">Uncharacterized protein</fullName>
    </submittedName>
</protein>
<gene>
    <name evidence="1" type="ORF">VNI00_017978</name>
</gene>
<dbReference type="Gene3D" id="3.40.50.300">
    <property type="entry name" value="P-loop containing nucleotide triphosphate hydrolases"/>
    <property type="match status" value="1"/>
</dbReference>
<accession>A0AAW0B355</accession>
<dbReference type="Proteomes" id="UP001383192">
    <property type="component" value="Unassembled WGS sequence"/>
</dbReference>